<dbReference type="InterPro" id="IPR036264">
    <property type="entry name" value="Bact_exopeptidase_dim_dom"/>
</dbReference>
<evidence type="ECO:0000313" key="4">
    <source>
        <dbReference type="EMBL" id="PUB19151.1"/>
    </source>
</evidence>
<dbReference type="Proteomes" id="UP000244523">
    <property type="component" value="Unassembled WGS sequence"/>
</dbReference>
<dbReference type="AlphaFoldDB" id="A0A2T6KRG4"/>
<feature type="binding site" evidence="2">
    <location>
        <position position="104"/>
    </location>
    <ligand>
        <name>Mn(2+)</name>
        <dbReference type="ChEBI" id="CHEBI:29035"/>
        <label>2</label>
    </ligand>
</feature>
<dbReference type="InterPro" id="IPR017439">
    <property type="entry name" value="Amidohydrolase"/>
</dbReference>
<feature type="binding site" evidence="2">
    <location>
        <position position="165"/>
    </location>
    <ligand>
        <name>Mn(2+)</name>
        <dbReference type="ChEBI" id="CHEBI:29035"/>
        <label>2</label>
    </ligand>
</feature>
<feature type="domain" description="Peptidase M20 dimerisation" evidence="3">
    <location>
        <begin position="189"/>
        <end position="281"/>
    </location>
</feature>
<dbReference type="InterPro" id="IPR011650">
    <property type="entry name" value="Peptidase_M20_dimer"/>
</dbReference>
<comment type="cofactor">
    <cofactor evidence="2">
        <name>Mn(2+)</name>
        <dbReference type="ChEBI" id="CHEBI:29035"/>
    </cofactor>
    <text evidence="2">The Mn(2+) ion enhances activity.</text>
</comment>
<dbReference type="SUPFAM" id="SSF55031">
    <property type="entry name" value="Bacterial exopeptidase dimerisation domain"/>
    <property type="match status" value="1"/>
</dbReference>
<dbReference type="OrthoDB" id="9777385at2"/>
<feature type="binding site" evidence="2">
    <location>
        <position position="360"/>
    </location>
    <ligand>
        <name>Mn(2+)</name>
        <dbReference type="ChEBI" id="CHEBI:29035"/>
        <label>2</label>
    </ligand>
</feature>
<dbReference type="Gene3D" id="3.30.70.360">
    <property type="match status" value="1"/>
</dbReference>
<evidence type="ECO:0000259" key="3">
    <source>
        <dbReference type="Pfam" id="PF07687"/>
    </source>
</evidence>
<dbReference type="EMBL" id="QBUD01000001">
    <property type="protein sequence ID" value="PUB19151.1"/>
    <property type="molecule type" value="Genomic_DNA"/>
</dbReference>
<dbReference type="NCBIfam" id="TIGR01891">
    <property type="entry name" value="amidohydrolases"/>
    <property type="match status" value="1"/>
</dbReference>
<comment type="caution">
    <text evidence="4">The sequence shown here is derived from an EMBL/GenBank/DDBJ whole genome shotgun (WGS) entry which is preliminary data.</text>
</comment>
<proteinExistence type="predicted"/>
<accession>A0A2T6KRG4</accession>
<keyword evidence="1 4" id="KW-0378">Hydrolase</keyword>
<dbReference type="InterPro" id="IPR002933">
    <property type="entry name" value="Peptidase_M20"/>
</dbReference>
<name>A0A2T6KRG4_9RHOB</name>
<evidence type="ECO:0000313" key="5">
    <source>
        <dbReference type="Proteomes" id="UP000244523"/>
    </source>
</evidence>
<organism evidence="4 5">
    <name type="scientific">Yoonia sediminilitoris</name>
    <dbReference type="NCBI Taxonomy" id="1286148"/>
    <lineage>
        <taxon>Bacteria</taxon>
        <taxon>Pseudomonadati</taxon>
        <taxon>Pseudomonadota</taxon>
        <taxon>Alphaproteobacteria</taxon>
        <taxon>Rhodobacterales</taxon>
        <taxon>Paracoccaceae</taxon>
        <taxon>Yoonia</taxon>
    </lineage>
</organism>
<keyword evidence="5" id="KW-1185">Reference proteome</keyword>
<dbReference type="Pfam" id="PF07687">
    <property type="entry name" value="M20_dimer"/>
    <property type="match status" value="1"/>
</dbReference>
<reference evidence="4 5" key="1">
    <citation type="submission" date="2018-04" db="EMBL/GenBank/DDBJ databases">
        <title>Genomic Encyclopedia of Archaeal and Bacterial Type Strains, Phase II (KMG-II): from individual species to whole genera.</title>
        <authorList>
            <person name="Goeker M."/>
        </authorList>
    </citation>
    <scope>NUCLEOTIDE SEQUENCE [LARGE SCALE GENOMIC DNA]</scope>
    <source>
        <strain evidence="4 5">DSM 29955</strain>
    </source>
</reference>
<dbReference type="PANTHER" id="PTHR11014:SF63">
    <property type="entry name" value="METALLOPEPTIDASE, PUTATIVE (AFU_ORTHOLOGUE AFUA_6G09600)-RELATED"/>
    <property type="match status" value="1"/>
</dbReference>
<keyword evidence="2" id="KW-0464">Manganese</keyword>
<evidence type="ECO:0000256" key="1">
    <source>
        <dbReference type="ARBA" id="ARBA00022801"/>
    </source>
</evidence>
<gene>
    <name evidence="4" type="ORF">C8N45_101744</name>
</gene>
<dbReference type="Pfam" id="PF01546">
    <property type="entry name" value="Peptidase_M20"/>
    <property type="match status" value="1"/>
</dbReference>
<dbReference type="GO" id="GO:0019877">
    <property type="term" value="P:diaminopimelate biosynthetic process"/>
    <property type="evidence" value="ECO:0007669"/>
    <property type="project" value="UniProtKB-ARBA"/>
</dbReference>
<dbReference type="RefSeq" id="WP_108384815.1">
    <property type="nucleotide sequence ID" value="NZ_QBUD01000001.1"/>
</dbReference>
<keyword evidence="2" id="KW-0479">Metal-binding</keyword>
<protein>
    <submittedName>
        <fullName evidence="4">Hippurate hydrolase</fullName>
    </submittedName>
</protein>
<dbReference type="GO" id="GO:0050118">
    <property type="term" value="F:N-acetyldiaminopimelate deacetylase activity"/>
    <property type="evidence" value="ECO:0007669"/>
    <property type="project" value="UniProtKB-ARBA"/>
</dbReference>
<dbReference type="Gene3D" id="3.40.630.10">
    <property type="entry name" value="Zn peptidases"/>
    <property type="match status" value="1"/>
</dbReference>
<dbReference type="PANTHER" id="PTHR11014">
    <property type="entry name" value="PEPTIDASE M20 FAMILY MEMBER"/>
    <property type="match status" value="1"/>
</dbReference>
<feature type="binding site" evidence="2">
    <location>
        <position position="106"/>
    </location>
    <ligand>
        <name>Mn(2+)</name>
        <dbReference type="ChEBI" id="CHEBI:29035"/>
        <label>2</label>
    </ligand>
</feature>
<sequence length="388" mass="41326">MPIRNRLAEMHDDITAWRHNFHMHPELLYDTHRTSGIVADKLHAFGCDEVVTGIGRTGVVGLIHGKTNTSGRTIGLRADMDALPMTEATGADHASTVPGKMHACGHDGHTAMLLGAAQYLSETRNFDGTVAVIFQPAEEGGAGALAMVEDGLIDRFGISEVYGMHNSPLLPEGAFAIRSGPFYAACDIFEITVTGKGGHGARPNNVIDTTLAASALVMNLQSVVSRNTDPQQAAVVSVTSFRTESEAFNVIPETVTLRGTVRSFDAAVRKNIEARLKSIAALTAETYGATAEVDWPENGYPIMSNHPAETDFAAMAAQSVAGDCDTQAPRTTGGEDFAYMLQACPGAYIQIGNGPSKGLHHPEYDFNDAIIPTGASYWVTLAEQRLPA</sequence>
<feature type="binding site" evidence="2">
    <location>
        <position position="139"/>
    </location>
    <ligand>
        <name>Mn(2+)</name>
        <dbReference type="ChEBI" id="CHEBI:29035"/>
        <label>2</label>
    </ligand>
</feature>
<dbReference type="FunFam" id="3.30.70.360:FF:000001">
    <property type="entry name" value="N-acetyldiaminopimelate deacetylase"/>
    <property type="match status" value="1"/>
</dbReference>
<dbReference type="CDD" id="cd05666">
    <property type="entry name" value="M20_Acy1-like"/>
    <property type="match status" value="1"/>
</dbReference>
<evidence type="ECO:0000256" key="2">
    <source>
        <dbReference type="PIRSR" id="PIRSR005962-1"/>
    </source>
</evidence>
<dbReference type="GO" id="GO:0046872">
    <property type="term" value="F:metal ion binding"/>
    <property type="evidence" value="ECO:0007669"/>
    <property type="project" value="UniProtKB-KW"/>
</dbReference>
<dbReference type="SUPFAM" id="SSF53187">
    <property type="entry name" value="Zn-dependent exopeptidases"/>
    <property type="match status" value="1"/>
</dbReference>
<dbReference type="PIRSF" id="PIRSF005962">
    <property type="entry name" value="Pept_M20D_amidohydro"/>
    <property type="match status" value="1"/>
</dbReference>